<evidence type="ECO:0000313" key="3">
    <source>
        <dbReference type="Proteomes" id="UP000236726"/>
    </source>
</evidence>
<keyword evidence="1" id="KW-0812">Transmembrane</keyword>
<proteinExistence type="predicted"/>
<evidence type="ECO:0000313" key="2">
    <source>
        <dbReference type="EMBL" id="SEF81825.1"/>
    </source>
</evidence>
<reference evidence="2 3" key="1">
    <citation type="submission" date="2016-10" db="EMBL/GenBank/DDBJ databases">
        <authorList>
            <person name="de Groot N.N."/>
        </authorList>
    </citation>
    <scope>NUCLEOTIDE SEQUENCE [LARGE SCALE GENOMIC DNA]</scope>
    <source>
        <strain evidence="2 3">D15d</strain>
    </source>
</reference>
<protein>
    <submittedName>
        <fullName evidence="2">Uncharacterized protein</fullName>
    </submittedName>
</protein>
<gene>
    <name evidence="2" type="ORF">SAMN05216537_109101</name>
</gene>
<evidence type="ECO:0000256" key="1">
    <source>
        <dbReference type="SAM" id="Phobius"/>
    </source>
</evidence>
<dbReference type="EMBL" id="FNUL01000009">
    <property type="protein sequence ID" value="SEF81825.1"/>
    <property type="molecule type" value="Genomic_DNA"/>
</dbReference>
<sequence length="550" mass="65145">MTKSWTRIFKMLIGVIIIISLVTLIFNHLNKRVIYKNVSKISDDKIDNKIINQCVSYMSSSELSLYGYLDVYGIDETLMYYYFNLTEENLEKYNTIKDEIIKTINETEICDENVDSYVNYVYYMSLISNKYNLGKLDNFFVKKILDYEIKKEDSLLKENNLWKISNVYSEADAEFSTIKNIVTDMKINNLSNNIDVYSDKVIKAFYLEDISQIRLLYKEISDLFNEGYEKGNLAIDEESYIIILNILSNSKELNLSKRDVDFLISFMEKFSFTEPVYIEIIIGNMLDRNIEESNLYIINDLFTRVVNNQSINSEGKFPQKAVIMPSYKRFFEYYELCNMHGLNIFNDYELKMSLYRYNENSYTNNIKSIEDIYYLALMKAVDNEIEIDDSFIKNYLRNFANQEIIDENVYQAVMLVRAANIRKIDTKQLSKKVMEYCNNSEYTICKVWGLEMNLLLNEKKNSSKLKGNVEKLLLDYNEEEKLETYFQYVELLNRYDLDISEELKAEIISYVDERYVSYGIKAGYYEDEKFKSIDMSTTYKCLYIKEALEK</sequence>
<keyword evidence="1" id="KW-0472">Membrane</keyword>
<feature type="transmembrane region" description="Helical" evidence="1">
    <location>
        <begin position="12"/>
        <end position="29"/>
    </location>
</feature>
<keyword evidence="3" id="KW-1185">Reference proteome</keyword>
<dbReference type="RefSeq" id="WP_103952939.1">
    <property type="nucleotide sequence ID" value="NZ_FNUL01000009.1"/>
</dbReference>
<organism evidence="2 3">
    <name type="scientific">Lachnospira multipara</name>
    <dbReference type="NCBI Taxonomy" id="28051"/>
    <lineage>
        <taxon>Bacteria</taxon>
        <taxon>Bacillati</taxon>
        <taxon>Bacillota</taxon>
        <taxon>Clostridia</taxon>
        <taxon>Lachnospirales</taxon>
        <taxon>Lachnospiraceae</taxon>
        <taxon>Lachnospira</taxon>
    </lineage>
</organism>
<accession>A0A1H5V355</accession>
<dbReference type="AlphaFoldDB" id="A0A1H5V355"/>
<name>A0A1H5V355_9FIRM</name>
<dbReference type="Proteomes" id="UP000236726">
    <property type="component" value="Unassembled WGS sequence"/>
</dbReference>
<keyword evidence="1" id="KW-1133">Transmembrane helix</keyword>